<feature type="transmembrane region" description="Helical" evidence="5">
    <location>
        <begin position="336"/>
        <end position="357"/>
    </location>
</feature>
<accession>A0AAW1DAQ0</accession>
<dbReference type="InterPro" id="IPR005829">
    <property type="entry name" value="Sugar_transporter_CS"/>
</dbReference>
<dbReference type="PROSITE" id="PS00217">
    <property type="entry name" value="SUGAR_TRANSPORT_2"/>
    <property type="match status" value="1"/>
</dbReference>
<dbReference type="EMBL" id="JAPXFL010000004">
    <property type="protein sequence ID" value="KAK9508018.1"/>
    <property type="molecule type" value="Genomic_DNA"/>
</dbReference>
<evidence type="ECO:0000256" key="1">
    <source>
        <dbReference type="ARBA" id="ARBA00004141"/>
    </source>
</evidence>
<feature type="transmembrane region" description="Helical" evidence="5">
    <location>
        <begin position="239"/>
        <end position="258"/>
    </location>
</feature>
<proteinExistence type="predicted"/>
<dbReference type="PANTHER" id="PTHR48021:SF46">
    <property type="entry name" value="MAJOR FACILITATOR SUPERFAMILY (MFS) PROFILE DOMAIN-CONTAINING PROTEIN"/>
    <property type="match status" value="1"/>
</dbReference>
<dbReference type="InterPro" id="IPR050549">
    <property type="entry name" value="MFS_Trehalose_Transporter"/>
</dbReference>
<name>A0AAW1DAQ0_9HEMI</name>
<dbReference type="SUPFAM" id="SSF103473">
    <property type="entry name" value="MFS general substrate transporter"/>
    <property type="match status" value="1"/>
</dbReference>
<feature type="domain" description="Major facilitator superfamily (MFS) profile" evidence="6">
    <location>
        <begin position="1"/>
        <end position="391"/>
    </location>
</feature>
<keyword evidence="8" id="KW-1185">Reference proteome</keyword>
<evidence type="ECO:0000256" key="2">
    <source>
        <dbReference type="ARBA" id="ARBA00022692"/>
    </source>
</evidence>
<evidence type="ECO:0000256" key="5">
    <source>
        <dbReference type="SAM" id="Phobius"/>
    </source>
</evidence>
<feature type="transmembrane region" description="Helical" evidence="5">
    <location>
        <begin position="120"/>
        <end position="145"/>
    </location>
</feature>
<feature type="transmembrane region" description="Helical" evidence="5">
    <location>
        <begin position="199"/>
        <end position="219"/>
    </location>
</feature>
<feature type="transmembrane region" description="Helical" evidence="5">
    <location>
        <begin position="87"/>
        <end position="108"/>
    </location>
</feature>
<evidence type="ECO:0000259" key="6">
    <source>
        <dbReference type="PROSITE" id="PS50850"/>
    </source>
</evidence>
<dbReference type="InterPro" id="IPR020846">
    <property type="entry name" value="MFS_dom"/>
</dbReference>
<evidence type="ECO:0000256" key="3">
    <source>
        <dbReference type="ARBA" id="ARBA00022989"/>
    </source>
</evidence>
<comment type="caution">
    <text evidence="7">The sequence shown here is derived from an EMBL/GenBank/DDBJ whole genome shotgun (WGS) entry which is preliminary data.</text>
</comment>
<evidence type="ECO:0000313" key="7">
    <source>
        <dbReference type="EMBL" id="KAK9508018.1"/>
    </source>
</evidence>
<dbReference type="InterPro" id="IPR036259">
    <property type="entry name" value="MFS_trans_sf"/>
</dbReference>
<organism evidence="7 8">
    <name type="scientific">Rhynocoris fuscipes</name>
    <dbReference type="NCBI Taxonomy" id="488301"/>
    <lineage>
        <taxon>Eukaryota</taxon>
        <taxon>Metazoa</taxon>
        <taxon>Ecdysozoa</taxon>
        <taxon>Arthropoda</taxon>
        <taxon>Hexapoda</taxon>
        <taxon>Insecta</taxon>
        <taxon>Pterygota</taxon>
        <taxon>Neoptera</taxon>
        <taxon>Paraneoptera</taxon>
        <taxon>Hemiptera</taxon>
        <taxon>Heteroptera</taxon>
        <taxon>Panheteroptera</taxon>
        <taxon>Cimicomorpha</taxon>
        <taxon>Reduviidae</taxon>
        <taxon>Harpactorinae</taxon>
        <taxon>Harpactorini</taxon>
        <taxon>Rhynocoris</taxon>
    </lineage>
</organism>
<sequence length="424" mass="47070">MMATCSSFIWLEPIDLWLISPKSEIKVTPDDFSWLSSCVEVTSFITGLPSGFLADRFGRKILLLSTGPFCFLPWLLAFFTRDLASLYIVRILQGIAEGVCFAVGPTYLAEISSPDIRGTLGGHMVVLMYLGFLFIFMPESPYYYLMKNKREEAHRSLKWLRGGDDVTTELDDIEESVVNDMKRKGNWKDLFATKSDRRAFLIVQIVNIAAYMTGVPTVSMYASQTFATTPLHWITADQMTILMGVILCVSSLLASFVTDTVGKRILLIISSVGITVSNIAICIYYFLAEKTNVQVEQMPWILFVGILGLCLMTNVGVGQLVHIIQGEFFPSHTRSIGGGVTTAIATVAIFVSVKLYQPLSDLSGVYLNFLSYAVISFIATILMLLYVNESTGKTLAQINQDIDNIISNNNNNNTNNKHLTLEGK</sequence>
<dbReference type="PROSITE" id="PS00216">
    <property type="entry name" value="SUGAR_TRANSPORT_1"/>
    <property type="match status" value="1"/>
</dbReference>
<dbReference type="Proteomes" id="UP001461498">
    <property type="component" value="Unassembled WGS sequence"/>
</dbReference>
<keyword evidence="3 5" id="KW-1133">Transmembrane helix</keyword>
<feature type="transmembrane region" description="Helical" evidence="5">
    <location>
        <begin position="369"/>
        <end position="387"/>
    </location>
</feature>
<reference evidence="7 8" key="1">
    <citation type="submission" date="2022-12" db="EMBL/GenBank/DDBJ databases">
        <title>Chromosome-level genome assembly of true bugs.</title>
        <authorList>
            <person name="Ma L."/>
            <person name="Li H."/>
        </authorList>
    </citation>
    <scope>NUCLEOTIDE SEQUENCE [LARGE SCALE GENOMIC DNA]</scope>
    <source>
        <strain evidence="7">Lab_2022b</strain>
    </source>
</reference>
<dbReference type="Gene3D" id="1.20.1250.20">
    <property type="entry name" value="MFS general substrate transporter like domains"/>
    <property type="match status" value="1"/>
</dbReference>
<dbReference type="GO" id="GO:0016020">
    <property type="term" value="C:membrane"/>
    <property type="evidence" value="ECO:0007669"/>
    <property type="project" value="UniProtKB-SubCell"/>
</dbReference>
<dbReference type="PROSITE" id="PS50850">
    <property type="entry name" value="MFS"/>
    <property type="match status" value="1"/>
</dbReference>
<dbReference type="AlphaFoldDB" id="A0AAW1DAQ0"/>
<dbReference type="Pfam" id="PF00083">
    <property type="entry name" value="Sugar_tr"/>
    <property type="match status" value="1"/>
</dbReference>
<evidence type="ECO:0000256" key="4">
    <source>
        <dbReference type="ARBA" id="ARBA00023136"/>
    </source>
</evidence>
<feature type="transmembrane region" description="Helical" evidence="5">
    <location>
        <begin position="61"/>
        <end position="80"/>
    </location>
</feature>
<evidence type="ECO:0000313" key="8">
    <source>
        <dbReference type="Proteomes" id="UP001461498"/>
    </source>
</evidence>
<dbReference type="InterPro" id="IPR005828">
    <property type="entry name" value="MFS_sugar_transport-like"/>
</dbReference>
<keyword evidence="2 5" id="KW-0812">Transmembrane</keyword>
<feature type="transmembrane region" description="Helical" evidence="5">
    <location>
        <begin position="265"/>
        <end position="288"/>
    </location>
</feature>
<gene>
    <name evidence="7" type="ORF">O3M35_007769</name>
</gene>
<dbReference type="GO" id="GO:0022857">
    <property type="term" value="F:transmembrane transporter activity"/>
    <property type="evidence" value="ECO:0007669"/>
    <property type="project" value="InterPro"/>
</dbReference>
<keyword evidence="4 5" id="KW-0472">Membrane</keyword>
<protein>
    <recommendedName>
        <fullName evidence="6">Major facilitator superfamily (MFS) profile domain-containing protein</fullName>
    </recommendedName>
</protein>
<feature type="transmembrane region" description="Helical" evidence="5">
    <location>
        <begin position="300"/>
        <end position="324"/>
    </location>
</feature>
<dbReference type="PANTHER" id="PTHR48021">
    <property type="match status" value="1"/>
</dbReference>
<comment type="subcellular location">
    <subcellularLocation>
        <location evidence="1">Membrane</location>
        <topology evidence="1">Multi-pass membrane protein</topology>
    </subcellularLocation>
</comment>